<dbReference type="AlphaFoldDB" id="A0A7J6AW46"/>
<organism evidence="1 2">
    <name type="scientific">Ameiurus melas</name>
    <name type="common">Black bullhead</name>
    <name type="synonym">Silurus melas</name>
    <dbReference type="NCBI Taxonomy" id="219545"/>
    <lineage>
        <taxon>Eukaryota</taxon>
        <taxon>Metazoa</taxon>
        <taxon>Chordata</taxon>
        <taxon>Craniata</taxon>
        <taxon>Vertebrata</taxon>
        <taxon>Euteleostomi</taxon>
        <taxon>Actinopterygii</taxon>
        <taxon>Neopterygii</taxon>
        <taxon>Teleostei</taxon>
        <taxon>Ostariophysi</taxon>
        <taxon>Siluriformes</taxon>
        <taxon>Ictaluridae</taxon>
        <taxon>Ameiurus</taxon>
    </lineage>
</organism>
<protein>
    <submittedName>
        <fullName evidence="1">Uncharacterized protein</fullName>
    </submittedName>
</protein>
<reference evidence="1 2" key="1">
    <citation type="submission" date="2020-02" db="EMBL/GenBank/DDBJ databases">
        <title>A chromosome-scale genome assembly of the black bullhead catfish (Ameiurus melas).</title>
        <authorList>
            <person name="Wen M."/>
            <person name="Zham M."/>
            <person name="Cabau C."/>
            <person name="Klopp C."/>
            <person name="Donnadieu C."/>
            <person name="Roques C."/>
            <person name="Bouchez O."/>
            <person name="Lampietro C."/>
            <person name="Jouanno E."/>
            <person name="Herpin A."/>
            <person name="Louis A."/>
            <person name="Berthelot C."/>
            <person name="Parey E."/>
            <person name="Roest-Crollius H."/>
            <person name="Braasch I."/>
            <person name="Postlethwait J."/>
            <person name="Robinson-Rechavi M."/>
            <person name="Echchiki A."/>
            <person name="Begum T."/>
            <person name="Montfort J."/>
            <person name="Schartl M."/>
            <person name="Bobe J."/>
            <person name="Guiguen Y."/>
        </authorList>
    </citation>
    <scope>NUCLEOTIDE SEQUENCE [LARGE SCALE GENOMIC DNA]</scope>
    <source>
        <strain evidence="1">M_S1</strain>
        <tissue evidence="1">Blood</tissue>
    </source>
</reference>
<sequence length="86" mass="10159">MPSREVQLGLDSWRPERNWREEDSTQGTLQTRGLLRGIIPGLQSWRERNTQTELKEMAVHKDQIHHTLQFTNVPTEPRERAVKFPL</sequence>
<dbReference type="Proteomes" id="UP000593565">
    <property type="component" value="Unassembled WGS sequence"/>
</dbReference>
<name>A0A7J6AW46_AMEME</name>
<proteinExistence type="predicted"/>
<keyword evidence="2" id="KW-1185">Reference proteome</keyword>
<dbReference type="EMBL" id="JAAGNN010000007">
    <property type="protein sequence ID" value="KAF4086910.1"/>
    <property type="molecule type" value="Genomic_DNA"/>
</dbReference>
<evidence type="ECO:0000313" key="2">
    <source>
        <dbReference type="Proteomes" id="UP000593565"/>
    </source>
</evidence>
<accession>A0A7J6AW46</accession>
<comment type="caution">
    <text evidence="1">The sequence shown here is derived from an EMBL/GenBank/DDBJ whole genome shotgun (WGS) entry which is preliminary data.</text>
</comment>
<evidence type="ECO:0000313" key="1">
    <source>
        <dbReference type="EMBL" id="KAF4086910.1"/>
    </source>
</evidence>
<gene>
    <name evidence="1" type="ORF">AMELA_G00089740</name>
</gene>